<keyword evidence="1" id="KW-1133">Transmembrane helix</keyword>
<dbReference type="PANTHER" id="PTHR10728:SF40">
    <property type="entry name" value="PATATIN FAMILY PROTEIN"/>
    <property type="match status" value="1"/>
</dbReference>
<keyword evidence="1" id="KW-0812">Transmembrane</keyword>
<dbReference type="Gene3D" id="3.40.1090.10">
    <property type="entry name" value="Cytosolic phospholipase A2 catalytic domain"/>
    <property type="match status" value="2"/>
</dbReference>
<feature type="transmembrane region" description="Helical" evidence="1">
    <location>
        <begin position="218"/>
        <end position="239"/>
    </location>
</feature>
<feature type="transmembrane region" description="Helical" evidence="1">
    <location>
        <begin position="407"/>
        <end position="431"/>
    </location>
</feature>
<dbReference type="RefSeq" id="WP_182850440.1">
    <property type="nucleotide sequence ID" value="NZ_AP022213.1"/>
</dbReference>
<evidence type="ECO:0000313" key="3">
    <source>
        <dbReference type="Proteomes" id="UP000515591"/>
    </source>
</evidence>
<evidence type="ECO:0000256" key="1">
    <source>
        <dbReference type="SAM" id="Phobius"/>
    </source>
</evidence>
<accession>A0A6S5RRB2</accession>
<dbReference type="GO" id="GO:0046475">
    <property type="term" value="P:glycerophospholipid catabolic process"/>
    <property type="evidence" value="ECO:0007669"/>
    <property type="project" value="TreeGrafter"/>
</dbReference>
<dbReference type="AlphaFoldDB" id="A0A6S5RRB2"/>
<organism evidence="2 3">
    <name type="scientific">Metapseudomonas otitidis</name>
    <dbReference type="NCBI Taxonomy" id="319939"/>
    <lineage>
        <taxon>Bacteria</taxon>
        <taxon>Pseudomonadati</taxon>
        <taxon>Pseudomonadota</taxon>
        <taxon>Gammaproteobacteria</taxon>
        <taxon>Pseudomonadales</taxon>
        <taxon>Pseudomonadaceae</taxon>
        <taxon>Metapseudomonas</taxon>
    </lineage>
</organism>
<dbReference type="GO" id="GO:0005829">
    <property type="term" value="C:cytosol"/>
    <property type="evidence" value="ECO:0007669"/>
    <property type="project" value="TreeGrafter"/>
</dbReference>
<dbReference type="InterPro" id="IPR016035">
    <property type="entry name" value="Acyl_Trfase/lysoPLipase"/>
</dbReference>
<keyword evidence="1" id="KW-0472">Membrane</keyword>
<reference evidence="2 3" key="1">
    <citation type="submission" date="2019-12" db="EMBL/GenBank/DDBJ databases">
        <title>complete genome sequences of Pseudomonas otitidis str. WP8-S17-CRE-03 isolated from wastewater treatment plant effluent.</title>
        <authorList>
            <person name="Sekizuka T."/>
            <person name="Itokawa K."/>
            <person name="Yatsu K."/>
            <person name="Inamine Y."/>
            <person name="Kuroda M."/>
        </authorList>
    </citation>
    <scope>NUCLEOTIDE SEQUENCE [LARGE SCALE GENOMIC DNA]</scope>
    <source>
        <strain evidence="2 3">WP8-S17-CRE-03</strain>
    </source>
</reference>
<dbReference type="Proteomes" id="UP000515591">
    <property type="component" value="Chromosome"/>
</dbReference>
<name>A0A6S5RRB2_9GAMM</name>
<dbReference type="SUPFAM" id="SSF52151">
    <property type="entry name" value="FabD/lysophospholipase-like"/>
    <property type="match status" value="1"/>
</dbReference>
<gene>
    <name evidence="2" type="ORF">WP8S17C03_35520</name>
</gene>
<feature type="transmembrane region" description="Helical" evidence="1">
    <location>
        <begin position="181"/>
        <end position="206"/>
    </location>
</feature>
<dbReference type="EMBL" id="AP022213">
    <property type="protein sequence ID" value="BBT17503.1"/>
    <property type="molecule type" value="Genomic_DNA"/>
</dbReference>
<feature type="transmembrane region" description="Helical" evidence="1">
    <location>
        <begin position="451"/>
        <end position="472"/>
    </location>
</feature>
<proteinExistence type="predicted"/>
<feature type="transmembrane region" description="Helical" evidence="1">
    <location>
        <begin position="251"/>
        <end position="269"/>
    </location>
</feature>
<feature type="transmembrane region" description="Helical" evidence="1">
    <location>
        <begin position="335"/>
        <end position="355"/>
    </location>
</feature>
<sequence>MEDQYKAEQERIDWRRETLGIDTPAEPRRRPWALALSGGGIRSATFCFGVLQALARAPYTPANRPLGSTGDAPAERLLPRFDYLSTVSGGGYMGSFFSSLFQPGRLRPSTGTEQAQARQAAEDAYRVLSYQPPGRIHSSTNYRAAPVGAGPTAWLRENGRYLTPTGAGDLLYALAMTWRNWVAVHLVIGLPILLVTALLALTQGVACSRWNLFCDHLLAIPLGIALVAVAPLMLAYWLIYSRKTQDEPPALLNWATGSALAMAVALGWLTCQVPDTADWLPVPARDLLWIVVTVLGLGLAWCAALVASQRLKQRPDDGGLDADNVRNYRVNVTRALSTAITWAAVALVLVLVHQLTFELYTVLARHWQGSLTFSVLPVLIWLVRHLARSRDEKPAPGLLKKLPLDALALVAGLALLLAVTLAWGLLAHWFAWNGRVPGAHAGDAQLFRFGLLAVIALVMAVVTGQFIGFINLSSLQAFYAARLTRAYLGASNGQRFDVSCAQSRRRMSVAQTISRDDIPLKDYYGKRTAGPLHLINVTMNLTVDPAEQLVQRDRKGKPLCVAPYRYTPGGEQDQVTSFILDGQRKSRQPPNGRGEINQPLSLGQWVATSGAAASTGLGRQTSLGLSLLLGLANVRLGTWWQSNFVGRAKPLSRIGEASSHWLPTQTYLFYELTARFHGHRRDKLYLTDGGHFENTATYELLRPARDIELVVMCDCGCDPEYRFDDLANLVRLSRIDHDLEIEEDPGVLRHPLLSQVFGSTQSLRAATEPSDRRCAVLLNVFHTPDRENPDIPRRLTSRILLIKPRLIEGVPTDVLNYVRANPDFPNQTTGDQFFDEAQFESYRQLGLSIGQLLFGDGQRPNNIAHALSRYLAKPVLEDAAGE</sequence>
<protein>
    <submittedName>
        <fullName evidence="2">Uncharacterized protein</fullName>
    </submittedName>
</protein>
<dbReference type="PANTHER" id="PTHR10728">
    <property type="entry name" value="CYTOSOLIC PHOSPHOLIPASE A2"/>
    <property type="match status" value="1"/>
</dbReference>
<dbReference type="GO" id="GO:0004623">
    <property type="term" value="F:phospholipase A2 activity"/>
    <property type="evidence" value="ECO:0007669"/>
    <property type="project" value="TreeGrafter"/>
</dbReference>
<feature type="transmembrane region" description="Helical" evidence="1">
    <location>
        <begin position="289"/>
        <end position="307"/>
    </location>
</feature>
<evidence type="ECO:0000313" key="2">
    <source>
        <dbReference type="EMBL" id="BBT17503.1"/>
    </source>
</evidence>